<feature type="compositionally biased region" description="Low complexity" evidence="1">
    <location>
        <begin position="59"/>
        <end position="84"/>
    </location>
</feature>
<organism evidence="2 3">
    <name type="scientific">Thalassiosira oceanica</name>
    <name type="common">Marine diatom</name>
    <dbReference type="NCBI Taxonomy" id="159749"/>
    <lineage>
        <taxon>Eukaryota</taxon>
        <taxon>Sar</taxon>
        <taxon>Stramenopiles</taxon>
        <taxon>Ochrophyta</taxon>
        <taxon>Bacillariophyta</taxon>
        <taxon>Coscinodiscophyceae</taxon>
        <taxon>Thalassiosirophycidae</taxon>
        <taxon>Thalassiosirales</taxon>
        <taxon>Thalassiosiraceae</taxon>
        <taxon>Thalassiosira</taxon>
    </lineage>
</organism>
<dbReference type="AlphaFoldDB" id="K0SI51"/>
<protein>
    <submittedName>
        <fullName evidence="2">Uncharacterized protein</fullName>
    </submittedName>
</protein>
<evidence type="ECO:0000313" key="3">
    <source>
        <dbReference type="Proteomes" id="UP000266841"/>
    </source>
</evidence>
<dbReference type="Proteomes" id="UP000266841">
    <property type="component" value="Unassembled WGS sequence"/>
</dbReference>
<name>K0SI51_THAOC</name>
<evidence type="ECO:0000313" key="2">
    <source>
        <dbReference type="EMBL" id="EJK65873.1"/>
    </source>
</evidence>
<keyword evidence="3" id="KW-1185">Reference proteome</keyword>
<reference evidence="2 3" key="1">
    <citation type="journal article" date="2012" name="Genome Biol.">
        <title>Genome and low-iron response of an oceanic diatom adapted to chronic iron limitation.</title>
        <authorList>
            <person name="Lommer M."/>
            <person name="Specht M."/>
            <person name="Roy A.S."/>
            <person name="Kraemer L."/>
            <person name="Andreson R."/>
            <person name="Gutowska M.A."/>
            <person name="Wolf J."/>
            <person name="Bergner S.V."/>
            <person name="Schilhabel M.B."/>
            <person name="Klostermeier U.C."/>
            <person name="Beiko R.G."/>
            <person name="Rosenstiel P."/>
            <person name="Hippler M."/>
            <person name="Laroche J."/>
        </authorList>
    </citation>
    <scope>NUCLEOTIDE SEQUENCE [LARGE SCALE GENOMIC DNA]</scope>
    <source>
        <strain evidence="2 3">CCMP1005</strain>
    </source>
</reference>
<feature type="region of interest" description="Disordered" evidence="1">
    <location>
        <begin position="59"/>
        <end position="92"/>
    </location>
</feature>
<feature type="non-terminal residue" evidence="2">
    <location>
        <position position="92"/>
    </location>
</feature>
<sequence>MLRLQSGRQPAEAVRPDGGGAMGTPVPILGVEPAVSTARMGHGAWERHTVGALVGVESTVSTATSQSRSSTSSYKPSSNSDTSTPTHEWLAH</sequence>
<comment type="caution">
    <text evidence="2">The sequence shown here is derived from an EMBL/GenBank/DDBJ whole genome shotgun (WGS) entry which is preliminary data.</text>
</comment>
<feature type="region of interest" description="Disordered" evidence="1">
    <location>
        <begin position="1"/>
        <end position="28"/>
    </location>
</feature>
<proteinExistence type="predicted"/>
<gene>
    <name evidence="2" type="ORF">THAOC_13227</name>
</gene>
<evidence type="ECO:0000256" key="1">
    <source>
        <dbReference type="SAM" id="MobiDB-lite"/>
    </source>
</evidence>
<accession>K0SI51</accession>
<dbReference type="EMBL" id="AGNL01015408">
    <property type="protein sequence ID" value="EJK65873.1"/>
    <property type="molecule type" value="Genomic_DNA"/>
</dbReference>